<reference evidence="2" key="2">
    <citation type="submission" date="2015-07" db="EMBL/GenBank/DDBJ databases">
        <authorList>
            <person name="Noorani M."/>
        </authorList>
    </citation>
    <scope>NUCLEOTIDE SEQUENCE</scope>
    <source>
        <strain evidence="2">Yugu1</strain>
    </source>
</reference>
<organism evidence="2">
    <name type="scientific">Setaria italica</name>
    <name type="common">Foxtail millet</name>
    <name type="synonym">Panicum italicum</name>
    <dbReference type="NCBI Taxonomy" id="4555"/>
    <lineage>
        <taxon>Eukaryota</taxon>
        <taxon>Viridiplantae</taxon>
        <taxon>Streptophyta</taxon>
        <taxon>Embryophyta</taxon>
        <taxon>Tracheophyta</taxon>
        <taxon>Spermatophyta</taxon>
        <taxon>Magnoliopsida</taxon>
        <taxon>Liliopsida</taxon>
        <taxon>Poales</taxon>
        <taxon>Poaceae</taxon>
        <taxon>PACMAD clade</taxon>
        <taxon>Panicoideae</taxon>
        <taxon>Panicodae</taxon>
        <taxon>Paniceae</taxon>
        <taxon>Cenchrinae</taxon>
        <taxon>Setaria</taxon>
    </lineage>
</organism>
<dbReference type="AlphaFoldDB" id="A0A368Q6U9"/>
<dbReference type="OrthoDB" id="10296434at2759"/>
<name>A0A368Q6U9_SETIT</name>
<evidence type="ECO:0000313" key="2">
    <source>
        <dbReference type="EMBL" id="RCV13428.1"/>
    </source>
</evidence>
<sequence length="94" mass="10011">MEGTNKVLLSICLLIMLAIVSSAQEAGGVVDGSNKKKCSRVWQGWCVKAKTCVDQCSDPKVGKGLTKGHCEFYTCVCCENDSPDEIAPSAQLPS</sequence>
<gene>
    <name evidence="2" type="ORF">SETIT_2G345900v2</name>
</gene>
<reference evidence="2" key="1">
    <citation type="journal article" date="2012" name="Nat. Biotechnol.">
        <title>Reference genome sequence of the model plant Setaria.</title>
        <authorList>
            <person name="Bennetzen J.L."/>
            <person name="Schmutz J."/>
            <person name="Wang H."/>
            <person name="Percifield R."/>
            <person name="Hawkins J."/>
            <person name="Pontaroli A.C."/>
            <person name="Estep M."/>
            <person name="Feng L."/>
            <person name="Vaughn J.N."/>
            <person name="Grimwood J."/>
            <person name="Jenkins J."/>
            <person name="Barry K."/>
            <person name="Lindquist E."/>
            <person name="Hellsten U."/>
            <person name="Deshpande S."/>
            <person name="Wang X."/>
            <person name="Wu X."/>
            <person name="Mitros T."/>
            <person name="Triplett J."/>
            <person name="Yang X."/>
            <person name="Ye C.Y."/>
            <person name="Mauro-Herrera M."/>
            <person name="Wang L."/>
            <person name="Li P."/>
            <person name="Sharma M."/>
            <person name="Sharma R."/>
            <person name="Ronald P.C."/>
            <person name="Panaud O."/>
            <person name="Kellogg E.A."/>
            <person name="Brutnell T.P."/>
            <person name="Doust A.N."/>
            <person name="Tuskan G.A."/>
            <person name="Rokhsar D."/>
            <person name="Devos K.M."/>
        </authorList>
    </citation>
    <scope>NUCLEOTIDE SEQUENCE [LARGE SCALE GENOMIC DNA]</scope>
    <source>
        <strain evidence="2">Yugu1</strain>
    </source>
</reference>
<dbReference type="EMBL" id="CM003529">
    <property type="protein sequence ID" value="RCV13428.1"/>
    <property type="molecule type" value="Genomic_DNA"/>
</dbReference>
<evidence type="ECO:0008006" key="3">
    <source>
        <dbReference type="Google" id="ProtNLM"/>
    </source>
</evidence>
<feature type="chain" id="PRO_5016728862" description="Knottin scorpion toxin-like domain-containing protein" evidence="1">
    <location>
        <begin position="24"/>
        <end position="94"/>
    </location>
</feature>
<accession>A0A368Q6U9</accession>
<protein>
    <recommendedName>
        <fullName evidence="3">Knottin scorpion toxin-like domain-containing protein</fullName>
    </recommendedName>
</protein>
<keyword evidence="1" id="KW-0732">Signal</keyword>
<proteinExistence type="predicted"/>
<feature type="signal peptide" evidence="1">
    <location>
        <begin position="1"/>
        <end position="23"/>
    </location>
</feature>
<evidence type="ECO:0000256" key="1">
    <source>
        <dbReference type="SAM" id="SignalP"/>
    </source>
</evidence>